<evidence type="ECO:0000256" key="3">
    <source>
        <dbReference type="ARBA" id="ARBA00022801"/>
    </source>
</evidence>
<dbReference type="InterPro" id="IPR014883">
    <property type="entry name" value="VRR_NUC"/>
</dbReference>
<protein>
    <submittedName>
        <fullName evidence="5">Putative VRR-NUC domain hydrolase</fullName>
    </submittedName>
</protein>
<sequence length="108" mass="11863">MSKKIDNIVRHAEVSEKAIERYLAACVKELGGICLKYANAGMVGYPDRICLLPGGVTVWVELKSKGEKPKVLQGIRFQQMASIGHPVHVCASKPDIDEVLKPYKSAQL</sequence>
<gene>
    <name evidence="5" type="ORF">BacuniF2_00034</name>
</gene>
<keyword evidence="2" id="KW-0540">Nuclease</keyword>
<evidence type="ECO:0000256" key="2">
    <source>
        <dbReference type="ARBA" id="ARBA00022722"/>
    </source>
</evidence>
<feature type="domain" description="VRR-NUC" evidence="4">
    <location>
        <begin position="14"/>
        <end position="94"/>
    </location>
</feature>
<dbReference type="SMART" id="SM00990">
    <property type="entry name" value="VRR_NUC"/>
    <property type="match status" value="1"/>
</dbReference>
<dbReference type="Gene3D" id="3.40.1350.10">
    <property type="match status" value="1"/>
</dbReference>
<comment type="cofactor">
    <cofactor evidence="1">
        <name>Mg(2+)</name>
        <dbReference type="ChEBI" id="CHEBI:18420"/>
    </cofactor>
</comment>
<keyword evidence="3 5" id="KW-0378">Hydrolase</keyword>
<dbReference type="GO" id="GO:0016788">
    <property type="term" value="F:hydrolase activity, acting on ester bonds"/>
    <property type="evidence" value="ECO:0007669"/>
    <property type="project" value="InterPro"/>
</dbReference>
<name>A0A7G9W3J2_9CAUD</name>
<dbReference type="InterPro" id="IPR011856">
    <property type="entry name" value="tRNA_endonuc-like_dom_sf"/>
</dbReference>
<accession>A0A7G9W3J2</accession>
<proteinExistence type="predicted"/>
<evidence type="ECO:0000313" key="5">
    <source>
        <dbReference type="EMBL" id="QNO13205.1"/>
    </source>
</evidence>
<dbReference type="EMBL" id="MT806186">
    <property type="protein sequence ID" value="QNO13205.1"/>
    <property type="molecule type" value="Genomic_DNA"/>
</dbReference>
<reference evidence="5" key="1">
    <citation type="submission" date="2020-07" db="EMBL/GenBank/DDBJ databases">
        <title>Isolation of gut associated lytic bacteriophages infecting Bacteroides uniformis.</title>
        <authorList>
            <person name="Hedzet S."/>
            <person name="Accetto T."/>
            <person name="Rupnik M."/>
        </authorList>
    </citation>
    <scope>NUCLEOTIDE SEQUENCE</scope>
</reference>
<organism evidence="5">
    <name type="scientific">Bacteroides phage F2</name>
    <dbReference type="NCBI Taxonomy" id="2762303"/>
    <lineage>
        <taxon>Viruses</taxon>
        <taxon>Duplodnaviria</taxon>
        <taxon>Heunggongvirae</taxon>
        <taxon>Uroviricota</taxon>
        <taxon>Caudoviricetes</taxon>
    </lineage>
</organism>
<dbReference type="GO" id="GO:0004518">
    <property type="term" value="F:nuclease activity"/>
    <property type="evidence" value="ECO:0007669"/>
    <property type="project" value="UniProtKB-KW"/>
</dbReference>
<evidence type="ECO:0000259" key="4">
    <source>
        <dbReference type="SMART" id="SM00990"/>
    </source>
</evidence>
<dbReference type="GO" id="GO:0003676">
    <property type="term" value="F:nucleic acid binding"/>
    <property type="evidence" value="ECO:0007669"/>
    <property type="project" value="InterPro"/>
</dbReference>
<evidence type="ECO:0000256" key="1">
    <source>
        <dbReference type="ARBA" id="ARBA00001946"/>
    </source>
</evidence>